<protein>
    <submittedName>
        <fullName evidence="2">Uncharacterized protein</fullName>
    </submittedName>
</protein>
<evidence type="ECO:0000256" key="1">
    <source>
        <dbReference type="SAM" id="MobiDB-lite"/>
    </source>
</evidence>
<feature type="non-terminal residue" evidence="2">
    <location>
        <position position="133"/>
    </location>
</feature>
<dbReference type="Proteomes" id="UP001529510">
    <property type="component" value="Unassembled WGS sequence"/>
</dbReference>
<dbReference type="AlphaFoldDB" id="A0ABD0MR27"/>
<reference evidence="2 3" key="1">
    <citation type="submission" date="2024-05" db="EMBL/GenBank/DDBJ databases">
        <title>Genome sequencing and assembly of Indian major carp, Cirrhinus mrigala (Hamilton, 1822).</title>
        <authorList>
            <person name="Mohindra V."/>
            <person name="Chowdhury L.M."/>
            <person name="Lal K."/>
            <person name="Jena J.K."/>
        </authorList>
    </citation>
    <scope>NUCLEOTIDE SEQUENCE [LARGE SCALE GENOMIC DNA]</scope>
    <source>
        <strain evidence="2">CM1030</strain>
        <tissue evidence="2">Blood</tissue>
    </source>
</reference>
<organism evidence="2 3">
    <name type="scientific">Cirrhinus mrigala</name>
    <name type="common">Mrigala</name>
    <dbReference type="NCBI Taxonomy" id="683832"/>
    <lineage>
        <taxon>Eukaryota</taxon>
        <taxon>Metazoa</taxon>
        <taxon>Chordata</taxon>
        <taxon>Craniata</taxon>
        <taxon>Vertebrata</taxon>
        <taxon>Euteleostomi</taxon>
        <taxon>Actinopterygii</taxon>
        <taxon>Neopterygii</taxon>
        <taxon>Teleostei</taxon>
        <taxon>Ostariophysi</taxon>
        <taxon>Cypriniformes</taxon>
        <taxon>Cyprinidae</taxon>
        <taxon>Labeoninae</taxon>
        <taxon>Labeonini</taxon>
        <taxon>Cirrhinus</taxon>
    </lineage>
</organism>
<evidence type="ECO:0000313" key="2">
    <source>
        <dbReference type="EMBL" id="KAL0151582.1"/>
    </source>
</evidence>
<comment type="caution">
    <text evidence="2">The sequence shown here is derived from an EMBL/GenBank/DDBJ whole genome shotgun (WGS) entry which is preliminary data.</text>
</comment>
<keyword evidence="3" id="KW-1185">Reference proteome</keyword>
<feature type="region of interest" description="Disordered" evidence="1">
    <location>
        <begin position="1"/>
        <end position="47"/>
    </location>
</feature>
<sequence length="133" mass="14508">MAGPVHPGHNFPRFLPQCRDTTNPGVAAEDTSQRLRSPLLDGTQSSETPLSVAKGKVHTHCFPGAHILSLSAMFLIPAILIDDEGIRVAMFHMGVNDIKLWQTVILKRDFRSLIETVHSTSPTMRIGSGSLPL</sequence>
<evidence type="ECO:0000313" key="3">
    <source>
        <dbReference type="Proteomes" id="UP001529510"/>
    </source>
</evidence>
<dbReference type="EMBL" id="JAMKFB020000235">
    <property type="protein sequence ID" value="KAL0151582.1"/>
    <property type="molecule type" value="Genomic_DNA"/>
</dbReference>
<proteinExistence type="predicted"/>
<gene>
    <name evidence="2" type="ORF">M9458_053099</name>
</gene>
<accession>A0ABD0MR27</accession>
<name>A0ABD0MR27_CIRMR</name>